<keyword evidence="2" id="KW-1185">Reference proteome</keyword>
<gene>
    <name evidence="1" type="ORF">QFC24_006233</name>
</gene>
<proteinExistence type="predicted"/>
<dbReference type="EMBL" id="JASBWV010000029">
    <property type="protein sequence ID" value="KAJ9118404.1"/>
    <property type="molecule type" value="Genomic_DNA"/>
</dbReference>
<name>A0ACC2X2X8_9TREE</name>
<protein>
    <submittedName>
        <fullName evidence="1">Uncharacterized protein</fullName>
    </submittedName>
</protein>
<evidence type="ECO:0000313" key="2">
    <source>
        <dbReference type="Proteomes" id="UP001234202"/>
    </source>
</evidence>
<dbReference type="Proteomes" id="UP001234202">
    <property type="component" value="Unassembled WGS sequence"/>
</dbReference>
<comment type="caution">
    <text evidence="1">The sequence shown here is derived from an EMBL/GenBank/DDBJ whole genome shotgun (WGS) entry which is preliminary data.</text>
</comment>
<reference evidence="1" key="1">
    <citation type="submission" date="2023-04" db="EMBL/GenBank/DDBJ databases">
        <title>Draft Genome sequencing of Naganishia species isolated from polar environments using Oxford Nanopore Technology.</title>
        <authorList>
            <person name="Leo P."/>
            <person name="Venkateswaran K."/>
        </authorList>
    </citation>
    <scope>NUCLEOTIDE SEQUENCE</scope>
    <source>
        <strain evidence="1">DBVPG 5303</strain>
    </source>
</reference>
<organism evidence="1 2">
    <name type="scientific">Naganishia onofrii</name>
    <dbReference type="NCBI Taxonomy" id="1851511"/>
    <lineage>
        <taxon>Eukaryota</taxon>
        <taxon>Fungi</taxon>
        <taxon>Dikarya</taxon>
        <taxon>Basidiomycota</taxon>
        <taxon>Agaricomycotina</taxon>
        <taxon>Tremellomycetes</taxon>
        <taxon>Filobasidiales</taxon>
        <taxon>Filobasidiaceae</taxon>
        <taxon>Naganishia</taxon>
    </lineage>
</organism>
<evidence type="ECO:0000313" key="1">
    <source>
        <dbReference type="EMBL" id="KAJ9118404.1"/>
    </source>
</evidence>
<accession>A0ACC2X2X8</accession>
<sequence>MSDSIVVQKVSDLMNKLTDPMVGIPVVIAVAVRTALLLSVVLPYVLDPYGFRKYPGPFPAALSKLWIARQAGNGNRYEVVHDQHKKHGKFVRIAPDHVSIADHNAITEVYGHGNGFIKTEFYDAFVSIRRGLFNTRDRAEHTRKRKIVSHVFSMKNVNSFEPHIAAAIVELFKQWDAMCEKAAKFPGVDGNSAKGRAVFDILNWFNFFAFDVIGDLAFGKPFGMIRSAKDIAPVKPEGSNQTVYLPAIQILNERGEYSATLGLLPMWMRPLAKKLPWFSRGVKSVKNLAGIAIAAVGERLANPSDRDDLLAKLQAGKDENGQPMGREELTAEALTQLIAGSDTTSNSSCAIIYYLSNNPRIMKKLQDELDKVAEEKAGGEEVLHFDYEEVKSLPYLQACIDEALRLHSTSAIGLPRLVPEGGATILGEFFPGGTTVSVPAYTVHRDTSVWGEDSEQYRPERWFERDPKLLQSSFIPFSYGPRSCVGRNLATMELALLISSVVHRYDIEPLEPGKKLPTAEGFLRKPLEFNVAIKRRDV</sequence>